<organism evidence="2 3">
    <name type="scientific">Durusdinium trenchii</name>
    <dbReference type="NCBI Taxonomy" id="1381693"/>
    <lineage>
        <taxon>Eukaryota</taxon>
        <taxon>Sar</taxon>
        <taxon>Alveolata</taxon>
        <taxon>Dinophyceae</taxon>
        <taxon>Suessiales</taxon>
        <taxon>Symbiodiniaceae</taxon>
        <taxon>Durusdinium</taxon>
    </lineage>
</organism>
<reference evidence="2 3" key="1">
    <citation type="submission" date="2024-02" db="EMBL/GenBank/DDBJ databases">
        <authorList>
            <person name="Chen Y."/>
            <person name="Shah S."/>
            <person name="Dougan E. K."/>
            <person name="Thang M."/>
            <person name="Chan C."/>
        </authorList>
    </citation>
    <scope>NUCLEOTIDE SEQUENCE [LARGE SCALE GENOMIC DNA]</scope>
</reference>
<accession>A0ABP0R618</accession>
<feature type="region of interest" description="Disordered" evidence="1">
    <location>
        <begin position="59"/>
        <end position="79"/>
    </location>
</feature>
<proteinExistence type="predicted"/>
<name>A0ABP0R618_9DINO</name>
<keyword evidence="3" id="KW-1185">Reference proteome</keyword>
<evidence type="ECO:0000313" key="3">
    <source>
        <dbReference type="Proteomes" id="UP001642484"/>
    </source>
</evidence>
<evidence type="ECO:0000256" key="1">
    <source>
        <dbReference type="SAM" id="MobiDB-lite"/>
    </source>
</evidence>
<evidence type="ECO:0008006" key="4">
    <source>
        <dbReference type="Google" id="ProtNLM"/>
    </source>
</evidence>
<protein>
    <recommendedName>
        <fullName evidence="4">Secreted protein</fullName>
    </recommendedName>
</protein>
<dbReference type="EMBL" id="CAXAMN010025359">
    <property type="protein sequence ID" value="CAK9094552.1"/>
    <property type="molecule type" value="Genomic_DNA"/>
</dbReference>
<dbReference type="Proteomes" id="UP001642484">
    <property type="component" value="Unassembled WGS sequence"/>
</dbReference>
<feature type="compositionally biased region" description="Polar residues" evidence="1">
    <location>
        <begin position="66"/>
        <end position="79"/>
    </location>
</feature>
<evidence type="ECO:0000313" key="2">
    <source>
        <dbReference type="EMBL" id="CAK9094552.1"/>
    </source>
</evidence>
<sequence>MLLPLPRLVHATLRKHCWISLTLGSGARVICCRLGSGATSGGHMDLGGTRSLQHSLQEKAEGKKSAAQNPKPNGLNENGHQFVAPQDAQRQCHMRLPRRFRQHTRGRLAVVCSTLMTGRLQNHLLMFFYIRISPKLWQRLVCCSSSNSCHFLTAQAVIHRQPK</sequence>
<gene>
    <name evidence="2" type="ORF">CCMP2556_LOCUS45091</name>
</gene>
<comment type="caution">
    <text evidence="2">The sequence shown here is derived from an EMBL/GenBank/DDBJ whole genome shotgun (WGS) entry which is preliminary data.</text>
</comment>